<dbReference type="GO" id="GO:0050897">
    <property type="term" value="F:cobalt ion binding"/>
    <property type="evidence" value="ECO:0007669"/>
    <property type="project" value="TreeGrafter"/>
</dbReference>
<feature type="transmembrane region" description="Helical" evidence="6">
    <location>
        <begin position="675"/>
        <end position="693"/>
    </location>
</feature>
<evidence type="ECO:0000256" key="2">
    <source>
        <dbReference type="ARBA" id="ARBA00022692"/>
    </source>
</evidence>
<sequence>MPSSENIKLETVSSPSPSRHRDPEGETIASRDVSSSVHLGDPTPLEAVVVSNPGDSADETDETDAENNKFRPGYEEGLLVILRNFARLVESGRGRWDFGWDTSEEPFNFHHIEEHKNLDWARATLTAIKNRDDGILPQLSTNVSHLLLKRLVFQVNRSRHISECPSRRVPREGLSSRLSQPDPPGSGLSITSRLFRVFHTLSAHLDQLQAWHSLKKEADAMTTTCPLQSSLRVTVCDFGDGEYQKFDTTLGTLTGSDSSEILYFAPYLRILILTRLRRKAGLGETPLDSYPIWQGCNAEDGTPPWLPDVLHNMERQLGLSEHRADQNMLNNGFSCDFLALCDAGWVVRQTRNWVRFSDNGDLRDYLQTMNRTALDGAWLRREGRGGPWRLFREWQSGESYWDVARSLIPREIGGNNYIDSRGDANFALSELPPQNTSNLVLSGTLFRDTLKAVCVSDHVLTMSALAFPKSGREECPCGMYKPTDKVWSGHECRLLDTIYRQFSIYKVRHLDPKWFLTYLATEFMRLSAVNMDWGAPNLQDAYAPVIQEMRSRRHSSGNAVKLVRKIVKLIDEISQIQYLNDEKIGFLNKLRRESEQYEQKVLERAQYDPEYVNYWTPPIQTTTKMIDQALYEIGEKNNRFPQYLRDLRSNLDVIFQLASIEQNELSLKADKNNRAILVFTIVTIIFLPLSFFTSYFGMNIQGIANSDKSQHDFWVICGTSTALIVGLTVLYGFKESVQTRFFSNRKKAKALDESLLAAGIKLPE</sequence>
<feature type="region of interest" description="Disordered" evidence="5">
    <location>
        <begin position="164"/>
        <end position="186"/>
    </location>
</feature>
<dbReference type="Gene3D" id="1.20.58.340">
    <property type="entry name" value="Magnesium transport protein CorA, transmembrane region"/>
    <property type="match status" value="1"/>
</dbReference>
<comment type="caution">
    <text evidence="7">The sequence shown here is derived from an EMBL/GenBank/DDBJ whole genome shotgun (WGS) entry which is preliminary data.</text>
</comment>
<dbReference type="GO" id="GO:0015095">
    <property type="term" value="F:magnesium ion transmembrane transporter activity"/>
    <property type="evidence" value="ECO:0007669"/>
    <property type="project" value="TreeGrafter"/>
</dbReference>
<dbReference type="GO" id="GO:0005886">
    <property type="term" value="C:plasma membrane"/>
    <property type="evidence" value="ECO:0007669"/>
    <property type="project" value="UniProtKB-SubCell"/>
</dbReference>
<dbReference type="SUPFAM" id="SSF144083">
    <property type="entry name" value="Magnesium transport protein CorA, transmembrane region"/>
    <property type="match status" value="1"/>
</dbReference>
<dbReference type="InterPro" id="IPR002523">
    <property type="entry name" value="MgTranspt_CorA/ZnTranspt_ZntB"/>
</dbReference>
<evidence type="ECO:0000256" key="4">
    <source>
        <dbReference type="ARBA" id="ARBA00023136"/>
    </source>
</evidence>
<accession>A0A8H3IVL0</accession>
<dbReference type="Pfam" id="PF01544">
    <property type="entry name" value="CorA"/>
    <property type="match status" value="1"/>
</dbReference>
<dbReference type="OrthoDB" id="5430750at2759"/>
<dbReference type="EMBL" id="CAJPDS010000083">
    <property type="protein sequence ID" value="CAF9935485.1"/>
    <property type="molecule type" value="Genomic_DNA"/>
</dbReference>
<keyword evidence="2 6" id="KW-0812">Transmembrane</keyword>
<evidence type="ECO:0000313" key="8">
    <source>
        <dbReference type="Proteomes" id="UP000664521"/>
    </source>
</evidence>
<gene>
    <name evidence="7" type="ORF">HETSPECPRED_009804</name>
</gene>
<protein>
    <submittedName>
        <fullName evidence="7">Uncharacterized protein</fullName>
    </submittedName>
</protein>
<dbReference type="Proteomes" id="UP000664521">
    <property type="component" value="Unassembled WGS sequence"/>
</dbReference>
<name>A0A8H3IVL0_9LECA</name>
<organism evidence="7 8">
    <name type="scientific">Heterodermia speciosa</name>
    <dbReference type="NCBI Taxonomy" id="116794"/>
    <lineage>
        <taxon>Eukaryota</taxon>
        <taxon>Fungi</taxon>
        <taxon>Dikarya</taxon>
        <taxon>Ascomycota</taxon>
        <taxon>Pezizomycotina</taxon>
        <taxon>Lecanoromycetes</taxon>
        <taxon>OSLEUM clade</taxon>
        <taxon>Lecanoromycetidae</taxon>
        <taxon>Caliciales</taxon>
        <taxon>Physciaceae</taxon>
        <taxon>Heterodermia</taxon>
    </lineage>
</organism>
<feature type="compositionally biased region" description="Polar residues" evidence="5">
    <location>
        <begin position="1"/>
        <end position="17"/>
    </location>
</feature>
<evidence type="ECO:0000256" key="1">
    <source>
        <dbReference type="ARBA" id="ARBA00004651"/>
    </source>
</evidence>
<proteinExistence type="predicted"/>
<keyword evidence="4 6" id="KW-0472">Membrane</keyword>
<comment type="subcellular location">
    <subcellularLocation>
        <location evidence="1">Cell membrane</location>
        <topology evidence="1">Multi-pass membrane protein</topology>
    </subcellularLocation>
</comment>
<evidence type="ECO:0000256" key="6">
    <source>
        <dbReference type="SAM" id="Phobius"/>
    </source>
</evidence>
<feature type="region of interest" description="Disordered" evidence="5">
    <location>
        <begin position="1"/>
        <end position="70"/>
    </location>
</feature>
<dbReference type="AlphaFoldDB" id="A0A8H3IVL0"/>
<keyword evidence="3 6" id="KW-1133">Transmembrane helix</keyword>
<dbReference type="PANTHER" id="PTHR46494:SF1">
    <property type="entry name" value="CORA FAMILY METAL ION TRANSPORTER (EUROFUNG)"/>
    <property type="match status" value="1"/>
</dbReference>
<evidence type="ECO:0000256" key="3">
    <source>
        <dbReference type="ARBA" id="ARBA00022989"/>
    </source>
</evidence>
<feature type="compositionally biased region" description="Acidic residues" evidence="5">
    <location>
        <begin position="56"/>
        <end position="65"/>
    </location>
</feature>
<dbReference type="GO" id="GO:0015087">
    <property type="term" value="F:cobalt ion transmembrane transporter activity"/>
    <property type="evidence" value="ECO:0007669"/>
    <property type="project" value="TreeGrafter"/>
</dbReference>
<feature type="transmembrane region" description="Helical" evidence="6">
    <location>
        <begin position="713"/>
        <end position="733"/>
    </location>
</feature>
<keyword evidence="8" id="KW-1185">Reference proteome</keyword>
<reference evidence="7" key="1">
    <citation type="submission" date="2021-03" db="EMBL/GenBank/DDBJ databases">
        <authorList>
            <person name="Tagirdzhanova G."/>
        </authorList>
    </citation>
    <scope>NUCLEOTIDE SEQUENCE</scope>
</reference>
<evidence type="ECO:0000256" key="5">
    <source>
        <dbReference type="SAM" id="MobiDB-lite"/>
    </source>
</evidence>
<dbReference type="PANTHER" id="PTHR46494">
    <property type="entry name" value="CORA FAMILY METAL ION TRANSPORTER (EUROFUNG)"/>
    <property type="match status" value="1"/>
</dbReference>
<evidence type="ECO:0000313" key="7">
    <source>
        <dbReference type="EMBL" id="CAF9935485.1"/>
    </source>
</evidence>
<dbReference type="InterPro" id="IPR045863">
    <property type="entry name" value="CorA_TM1_TM2"/>
</dbReference>
<dbReference type="GO" id="GO:0000287">
    <property type="term" value="F:magnesium ion binding"/>
    <property type="evidence" value="ECO:0007669"/>
    <property type="project" value="TreeGrafter"/>
</dbReference>